<protein>
    <submittedName>
        <fullName evidence="14">Galectin 17</fullName>
    </submittedName>
</protein>
<dbReference type="CTD" id="794824"/>
<dbReference type="SUPFAM" id="SSF48726">
    <property type="entry name" value="Immunoglobulin"/>
    <property type="match status" value="1"/>
</dbReference>
<dbReference type="STRING" id="52670.A0A2I4CHC1"/>
<keyword evidence="10" id="KW-0393">Immunoglobulin domain</keyword>
<dbReference type="InParanoid" id="A0A2I4CHC1"/>
<dbReference type="InterPro" id="IPR013106">
    <property type="entry name" value="Ig_V-set"/>
</dbReference>
<keyword evidence="13" id="KW-1185">Reference proteome</keyword>
<evidence type="ECO:0000256" key="6">
    <source>
        <dbReference type="ARBA" id="ARBA00023136"/>
    </source>
</evidence>
<dbReference type="GO" id="GO:0071222">
    <property type="term" value="P:cellular response to lipopolysaccharide"/>
    <property type="evidence" value="ECO:0007669"/>
    <property type="project" value="TreeGrafter"/>
</dbReference>
<accession>A0A2I4CHC1</accession>
<evidence type="ECO:0000313" key="13">
    <source>
        <dbReference type="Proteomes" id="UP000192220"/>
    </source>
</evidence>
<keyword evidence="4 11" id="KW-0732">Signal</keyword>
<evidence type="ECO:0000256" key="10">
    <source>
        <dbReference type="ARBA" id="ARBA00023319"/>
    </source>
</evidence>
<keyword evidence="2" id="KW-1003">Cell membrane</keyword>
<evidence type="ECO:0000256" key="8">
    <source>
        <dbReference type="ARBA" id="ARBA00023170"/>
    </source>
</evidence>
<evidence type="ECO:0000256" key="11">
    <source>
        <dbReference type="SAM" id="SignalP"/>
    </source>
</evidence>
<reference evidence="14" key="1">
    <citation type="submission" date="2025-08" db="UniProtKB">
        <authorList>
            <consortium name="RefSeq"/>
        </authorList>
    </citation>
    <scope>IDENTIFICATION</scope>
    <source>
        <strain evidence="14">Quisiro</strain>
        <tissue evidence="14">Liver</tissue>
    </source>
</reference>
<dbReference type="GO" id="GO:0042102">
    <property type="term" value="P:positive regulation of T cell proliferation"/>
    <property type="evidence" value="ECO:0007669"/>
    <property type="project" value="TreeGrafter"/>
</dbReference>
<dbReference type="AlphaFoldDB" id="A0A2I4CHC1"/>
<keyword evidence="9" id="KW-0325">Glycoprotein</keyword>
<dbReference type="PANTHER" id="PTHR25466:SF11">
    <property type="entry name" value="GALECTIN 17-RELATED"/>
    <property type="match status" value="1"/>
</dbReference>
<evidence type="ECO:0000256" key="7">
    <source>
        <dbReference type="ARBA" id="ARBA00023157"/>
    </source>
</evidence>
<dbReference type="SMART" id="SM00409">
    <property type="entry name" value="IG"/>
    <property type="match status" value="2"/>
</dbReference>
<proteinExistence type="predicted"/>
<dbReference type="Pfam" id="PF07686">
    <property type="entry name" value="V-set"/>
    <property type="match status" value="1"/>
</dbReference>
<evidence type="ECO:0000256" key="1">
    <source>
        <dbReference type="ARBA" id="ARBA00004251"/>
    </source>
</evidence>
<evidence type="ECO:0000256" key="9">
    <source>
        <dbReference type="ARBA" id="ARBA00023180"/>
    </source>
</evidence>
<dbReference type="InterPro" id="IPR036179">
    <property type="entry name" value="Ig-like_dom_sf"/>
</dbReference>
<evidence type="ECO:0000256" key="3">
    <source>
        <dbReference type="ARBA" id="ARBA00022692"/>
    </source>
</evidence>
<feature type="domain" description="Immunoglobulin" evidence="12">
    <location>
        <begin position="31"/>
        <end position="135"/>
    </location>
</feature>
<sequence length="276" mass="30711">MKTRLRLFIYLQCFLIGGLVDSSALPSGVRPISVTSKAGSRVVLPCSWKPHRAEVSPSACHVQWVSPPFTVFEQRSEDKWQAKEFDGRLEVPEETLGSGNCSLIIKDVQIRDTGSYESFMVVDGARSGKTRVLLQSVRLSVTDNKSWVSHPPGQDLVLDLHTSHSFTVVFQSRNSSAWLDVWSRGGKNSERVEKHPLHEQLTIKTLKSSDEGTYKVLDENGYAVSTVQLSVTENSPTLRAHQKQENLPKGDAAKSSCSVLLIVSLFVWSLQTLHLH</sequence>
<name>A0A2I4CHC1_AUSLI</name>
<dbReference type="GO" id="GO:0031295">
    <property type="term" value="P:T cell costimulation"/>
    <property type="evidence" value="ECO:0007669"/>
    <property type="project" value="TreeGrafter"/>
</dbReference>
<dbReference type="PANTHER" id="PTHR25466">
    <property type="entry name" value="T-LYMPHOCYTE ACTIVATION ANTIGEN"/>
    <property type="match status" value="1"/>
</dbReference>
<evidence type="ECO:0000256" key="5">
    <source>
        <dbReference type="ARBA" id="ARBA00022989"/>
    </source>
</evidence>
<keyword evidence="5" id="KW-1133">Transmembrane helix</keyword>
<dbReference type="Gene3D" id="2.60.40.10">
    <property type="entry name" value="Immunoglobulins"/>
    <property type="match status" value="1"/>
</dbReference>
<dbReference type="RefSeq" id="XP_013879377.1">
    <property type="nucleotide sequence ID" value="XM_014023923.1"/>
</dbReference>
<evidence type="ECO:0000256" key="2">
    <source>
        <dbReference type="ARBA" id="ARBA00022475"/>
    </source>
</evidence>
<feature type="domain" description="Immunoglobulin" evidence="12">
    <location>
        <begin position="145"/>
        <end position="232"/>
    </location>
</feature>
<evidence type="ECO:0000313" key="14">
    <source>
        <dbReference type="RefSeq" id="XP_013879377.1"/>
    </source>
</evidence>
<dbReference type="GO" id="GO:0007166">
    <property type="term" value="P:cell surface receptor signaling pathway"/>
    <property type="evidence" value="ECO:0007669"/>
    <property type="project" value="TreeGrafter"/>
</dbReference>
<evidence type="ECO:0000259" key="12">
    <source>
        <dbReference type="SMART" id="SM00409"/>
    </source>
</evidence>
<dbReference type="KEGG" id="alim:106528690"/>
<evidence type="ECO:0000256" key="4">
    <source>
        <dbReference type="ARBA" id="ARBA00022729"/>
    </source>
</evidence>
<dbReference type="InterPro" id="IPR051713">
    <property type="entry name" value="T-cell_Activation_Regulation"/>
</dbReference>
<keyword evidence="3" id="KW-0812">Transmembrane</keyword>
<keyword evidence="6" id="KW-0472">Membrane</keyword>
<comment type="subcellular location">
    <subcellularLocation>
        <location evidence="1">Cell membrane</location>
        <topology evidence="1">Single-pass type I membrane protein</topology>
    </subcellularLocation>
</comment>
<keyword evidence="8" id="KW-0675">Receptor</keyword>
<dbReference type="InterPro" id="IPR013783">
    <property type="entry name" value="Ig-like_fold"/>
</dbReference>
<dbReference type="GO" id="GO:0042130">
    <property type="term" value="P:negative regulation of T cell proliferation"/>
    <property type="evidence" value="ECO:0007669"/>
    <property type="project" value="TreeGrafter"/>
</dbReference>
<keyword evidence="7" id="KW-1015">Disulfide bond</keyword>
<dbReference type="GO" id="GO:0009897">
    <property type="term" value="C:external side of plasma membrane"/>
    <property type="evidence" value="ECO:0007669"/>
    <property type="project" value="TreeGrafter"/>
</dbReference>
<dbReference type="InterPro" id="IPR003599">
    <property type="entry name" value="Ig_sub"/>
</dbReference>
<gene>
    <name evidence="14" type="primary">igldcp</name>
</gene>
<feature type="chain" id="PRO_5014115897" evidence="11">
    <location>
        <begin position="25"/>
        <end position="276"/>
    </location>
</feature>
<dbReference type="Proteomes" id="UP000192220">
    <property type="component" value="Unplaced"/>
</dbReference>
<dbReference type="OrthoDB" id="8951452at2759"/>
<dbReference type="GO" id="GO:0006955">
    <property type="term" value="P:immune response"/>
    <property type="evidence" value="ECO:0007669"/>
    <property type="project" value="TreeGrafter"/>
</dbReference>
<organism evidence="13 14">
    <name type="scientific">Austrofundulus limnaeus</name>
    <name type="common">Annual killifish</name>
    <dbReference type="NCBI Taxonomy" id="52670"/>
    <lineage>
        <taxon>Eukaryota</taxon>
        <taxon>Metazoa</taxon>
        <taxon>Chordata</taxon>
        <taxon>Craniata</taxon>
        <taxon>Vertebrata</taxon>
        <taxon>Euteleostomi</taxon>
        <taxon>Actinopterygii</taxon>
        <taxon>Neopterygii</taxon>
        <taxon>Teleostei</taxon>
        <taxon>Neoteleostei</taxon>
        <taxon>Acanthomorphata</taxon>
        <taxon>Ovalentaria</taxon>
        <taxon>Atherinomorphae</taxon>
        <taxon>Cyprinodontiformes</taxon>
        <taxon>Rivulidae</taxon>
        <taxon>Austrofundulus</taxon>
    </lineage>
</organism>
<feature type="signal peptide" evidence="11">
    <location>
        <begin position="1"/>
        <end position="24"/>
    </location>
</feature>